<evidence type="ECO:0000256" key="3">
    <source>
        <dbReference type="SAM" id="Phobius"/>
    </source>
</evidence>
<dbReference type="InterPro" id="IPR050111">
    <property type="entry name" value="C-type_lectin/snaclec_domain"/>
</dbReference>
<dbReference type="PROSITE" id="PS50041">
    <property type="entry name" value="C_TYPE_LECTIN_2"/>
    <property type="match status" value="4"/>
</dbReference>
<keyword evidence="6" id="KW-1185">Reference proteome</keyword>
<feature type="transmembrane region" description="Helical" evidence="3">
    <location>
        <begin position="293"/>
        <end position="312"/>
    </location>
</feature>
<dbReference type="InterPro" id="IPR016186">
    <property type="entry name" value="C-type_lectin-like/link_sf"/>
</dbReference>
<dbReference type="Pfam" id="PF00059">
    <property type="entry name" value="Lectin_C"/>
    <property type="match status" value="4"/>
</dbReference>
<dbReference type="InterPro" id="IPR001304">
    <property type="entry name" value="C-type_lectin-like"/>
</dbReference>
<feature type="domain" description="C-type lectin" evidence="4">
    <location>
        <begin position="837"/>
        <end position="938"/>
    </location>
</feature>
<dbReference type="InterPro" id="IPR018378">
    <property type="entry name" value="C-type_lectin_CS"/>
</dbReference>
<dbReference type="InterPro" id="IPR016187">
    <property type="entry name" value="CTDL_fold"/>
</dbReference>
<organism evidence="5 6">
    <name type="scientific">Channa striata</name>
    <name type="common">Snakehead murrel</name>
    <name type="synonym">Ophicephalus striatus</name>
    <dbReference type="NCBI Taxonomy" id="64152"/>
    <lineage>
        <taxon>Eukaryota</taxon>
        <taxon>Metazoa</taxon>
        <taxon>Chordata</taxon>
        <taxon>Craniata</taxon>
        <taxon>Vertebrata</taxon>
        <taxon>Euteleostomi</taxon>
        <taxon>Actinopterygii</taxon>
        <taxon>Neopterygii</taxon>
        <taxon>Teleostei</taxon>
        <taxon>Neoteleostei</taxon>
        <taxon>Acanthomorphata</taxon>
        <taxon>Anabantaria</taxon>
        <taxon>Anabantiformes</taxon>
        <taxon>Channoidei</taxon>
        <taxon>Channidae</taxon>
        <taxon>Channa</taxon>
    </lineage>
</organism>
<name>A0AA88LH29_CHASR</name>
<dbReference type="EMBL" id="JAUPFM010000022">
    <property type="protein sequence ID" value="KAK2815955.1"/>
    <property type="molecule type" value="Genomic_DNA"/>
</dbReference>
<keyword evidence="3" id="KW-0472">Membrane</keyword>
<feature type="domain" description="C-type lectin" evidence="4">
    <location>
        <begin position="110"/>
        <end position="213"/>
    </location>
</feature>
<gene>
    <name evidence="5" type="ORF">Q5P01_026422</name>
</gene>
<accession>A0AA88LH29</accession>
<reference evidence="5" key="1">
    <citation type="submission" date="2023-07" db="EMBL/GenBank/DDBJ databases">
        <title>Chromosome-level Genome Assembly of Striped Snakehead (Channa striata).</title>
        <authorList>
            <person name="Liu H."/>
        </authorList>
    </citation>
    <scope>NUCLEOTIDE SEQUENCE</scope>
    <source>
        <strain evidence="5">Gz</strain>
        <tissue evidence="5">Muscle</tissue>
    </source>
</reference>
<dbReference type="CDD" id="cd03590">
    <property type="entry name" value="CLECT_DC-SIGN_like"/>
    <property type="match status" value="4"/>
</dbReference>
<dbReference type="PANTHER" id="PTHR22803">
    <property type="entry name" value="MANNOSE, PHOSPHOLIPASE, LECTIN RECEPTOR RELATED"/>
    <property type="match status" value="1"/>
</dbReference>
<keyword evidence="1" id="KW-0430">Lectin</keyword>
<dbReference type="GO" id="GO:0030246">
    <property type="term" value="F:carbohydrate binding"/>
    <property type="evidence" value="ECO:0007669"/>
    <property type="project" value="UniProtKB-KW"/>
</dbReference>
<keyword evidence="2" id="KW-1015">Disulfide bond</keyword>
<proteinExistence type="predicted"/>
<evidence type="ECO:0000313" key="5">
    <source>
        <dbReference type="EMBL" id="KAK2815955.1"/>
    </source>
</evidence>
<dbReference type="Gene3D" id="3.10.100.10">
    <property type="entry name" value="Mannose-Binding Protein A, subunit A"/>
    <property type="match status" value="4"/>
</dbReference>
<evidence type="ECO:0000256" key="1">
    <source>
        <dbReference type="ARBA" id="ARBA00022734"/>
    </source>
</evidence>
<dbReference type="AlphaFoldDB" id="A0AA88LH29"/>
<protein>
    <recommendedName>
        <fullName evidence="4">C-type lectin domain-containing protein</fullName>
    </recommendedName>
</protein>
<dbReference type="SMART" id="SM00034">
    <property type="entry name" value="CLECT"/>
    <property type="match status" value="4"/>
</dbReference>
<evidence type="ECO:0000259" key="4">
    <source>
        <dbReference type="PROSITE" id="PS50041"/>
    </source>
</evidence>
<dbReference type="InterPro" id="IPR033989">
    <property type="entry name" value="CD209-like_CTLD"/>
</dbReference>
<dbReference type="SUPFAM" id="SSF56436">
    <property type="entry name" value="C-type lectin-like"/>
    <property type="match status" value="4"/>
</dbReference>
<feature type="domain" description="C-type lectin" evidence="4">
    <location>
        <begin position="417"/>
        <end position="510"/>
    </location>
</feature>
<feature type="transmembrane region" description="Helical" evidence="3">
    <location>
        <begin position="353"/>
        <end position="376"/>
    </location>
</feature>
<comment type="caution">
    <text evidence="5">The sequence shown here is derived from an EMBL/GenBank/DDBJ whole genome shotgun (WGS) entry which is preliminary data.</text>
</comment>
<evidence type="ECO:0000313" key="6">
    <source>
        <dbReference type="Proteomes" id="UP001187415"/>
    </source>
</evidence>
<dbReference type="PROSITE" id="PS00615">
    <property type="entry name" value="C_TYPE_LECTIN_1"/>
    <property type="match status" value="1"/>
</dbReference>
<keyword evidence="3" id="KW-1133">Transmembrane helix</keyword>
<keyword evidence="3" id="KW-0812">Transmembrane</keyword>
<feature type="domain" description="C-type lectin" evidence="4">
    <location>
        <begin position="634"/>
        <end position="748"/>
    </location>
</feature>
<dbReference type="Proteomes" id="UP001187415">
    <property type="component" value="Unassembled WGS sequence"/>
</dbReference>
<sequence length="946" mass="108074">MVSVHREMNKFTMDYENQPDAAAASKRRSTAVTPAQPGIKFYRLIGVSFGLLCILQAALNISLRLTLSCVPSDRSDNKSSSCKVLSEEVTELKRKLNNINHYAQQEWVYFHPSLYYVSSTKKSWQDSRDDCLQRGADLVIISSEKEQNFTKKFEKPAWIGLTYRREQDIWVWVDGTPLTTSYWHPGEPNNYQLSDENCAEHRFDDIGGSWNDEQTEPSTQLNIMDELVDIYINVENLSRNLSIRSSNSSEGIYENVLLQNEGSKGTGPALSDADVKAVEKGKKSQCRAAAPSLGFLCLLLLVGLVAVLFLLMKSNSKQEVDTLLLQTTADDRTCRQSALKMTAATAGRNTYRLVAVSFGLVCILQIALNITLRLLIYKDTVNMEASLKNLTEERDDLQRKLIDFVTGYCFQPGWVCFSGSMYYISSIKKTWEESKSDCEQRGAHLMIINSREEQNFTRMLKDNLWIGLTDRETEGTWKWVDGTPLATSFWASNEPNSYKDKEEDCTEVRSPDLRGEDAKITVHGTGMKGGTLLKCVAVSFCLLCIIQAALNVSLRLALNIDSHCKNLSDARDELKRINIVAALQLKSFTEERDDMKKQLNIYASQQTSLAEERDELKKKLDDFIHYSQQGWVYFSSSFYQVSSTQKTWTQSRDDCLEKSADLMIINSKEENDFSRQFKNVIWIGLSDRETEGVWKWVDGTLLTESFWSSGEPNNYNKRNEDCAQIWHYGSEDSWNDASRERRREVILNKGWSVKMSEEMYGRAHFEDTGTSRRNSGEKLYRLVAVSFGLLCVLQAAVNITLHIGQYSCEEKTINTEAILNMTKERDELKRKLTIFESWNGSRKDCQQRNADLVIVNSNEEQTFINQLGKEVWIGISDQETEGTWKWVDGTLLTTSYWGINEPNSHEGKDEDCGEIKFYAKENSWNDKPCDSENVWICEKMAEHWSG</sequence>
<evidence type="ECO:0000256" key="2">
    <source>
        <dbReference type="ARBA" id="ARBA00023157"/>
    </source>
</evidence>